<dbReference type="Gene3D" id="2.40.110.10">
    <property type="entry name" value="Butyryl-CoA Dehydrogenase, subunit A, domain 2"/>
    <property type="match status" value="1"/>
</dbReference>
<gene>
    <name evidence="1" type="ORF">EHO61_17095</name>
</gene>
<dbReference type="InterPro" id="IPR046373">
    <property type="entry name" value="Acyl-CoA_Oxase/DH_mid-dom_sf"/>
</dbReference>
<comment type="caution">
    <text evidence="1">The sequence shown here is derived from an EMBL/GenBank/DDBJ whole genome shotgun (WGS) entry which is preliminary data.</text>
</comment>
<keyword evidence="2" id="KW-1185">Reference proteome</keyword>
<organism evidence="1 2">
    <name type="scientific">Leptospira fluminis</name>
    <dbReference type="NCBI Taxonomy" id="2484979"/>
    <lineage>
        <taxon>Bacteria</taxon>
        <taxon>Pseudomonadati</taxon>
        <taxon>Spirochaetota</taxon>
        <taxon>Spirochaetia</taxon>
        <taxon>Leptospirales</taxon>
        <taxon>Leptospiraceae</taxon>
        <taxon>Leptospira</taxon>
    </lineage>
</organism>
<evidence type="ECO:0000313" key="2">
    <source>
        <dbReference type="Proteomes" id="UP000297855"/>
    </source>
</evidence>
<reference evidence="1" key="1">
    <citation type="journal article" date="2019" name="PLoS Negl. Trop. Dis.">
        <title>Revisiting the worldwide diversity of Leptospira species in the environment.</title>
        <authorList>
            <person name="Vincent A.T."/>
            <person name="Schiettekatte O."/>
            <person name="Bourhy P."/>
            <person name="Veyrier F.J."/>
            <person name="Picardeau M."/>
        </authorList>
    </citation>
    <scope>NUCLEOTIDE SEQUENCE [LARGE SCALE GENOMIC DNA]</scope>
    <source>
        <strain evidence="1">SCS5</strain>
    </source>
</reference>
<dbReference type="InterPro" id="IPR009100">
    <property type="entry name" value="AcylCoA_DH/oxidase_NM_dom_sf"/>
</dbReference>
<dbReference type="GO" id="GO:0016627">
    <property type="term" value="F:oxidoreductase activity, acting on the CH-CH group of donors"/>
    <property type="evidence" value="ECO:0007669"/>
    <property type="project" value="InterPro"/>
</dbReference>
<dbReference type="Proteomes" id="UP000297855">
    <property type="component" value="Unassembled WGS sequence"/>
</dbReference>
<name>A0A4R9GKR4_9LEPT</name>
<dbReference type="Gene3D" id="1.10.540.10">
    <property type="entry name" value="Acyl-CoA dehydrogenase/oxidase, N-terminal domain"/>
    <property type="match status" value="1"/>
</dbReference>
<dbReference type="InterPro" id="IPR037069">
    <property type="entry name" value="AcylCoA_DH/ox_N_sf"/>
</dbReference>
<dbReference type="AlphaFoldDB" id="A0A4R9GKR4"/>
<protein>
    <submittedName>
        <fullName evidence="1">Acyl-CoA dehydrogenase</fullName>
    </submittedName>
</protein>
<accession>A0A4R9GKR4</accession>
<dbReference type="OrthoDB" id="336673at2"/>
<proteinExistence type="predicted"/>
<sequence length="353" mass="39309">MQKLLEKLSSFPKGEFRSVYKLSLPEIADSGLLEAVSKGGFREFHKKLILLPAFPHGIGVGVGIMAQTNVAGRILRFASGEEPGRKSSSETRELASRLLQRISGGLGIVGLGVSEPGWLGKISNLKSSSRRLEDGSFELDFFKGFVTNGADSEGFLVVAKGQEVPCGVFFVPSNQPGLVVEEFHLDFAQEATHCKIKGEKIRVPAHYLLFEDYSKIGPDVHLSEMLSAAVLFCGAVRKIVSDLGARSDAKESSYVLGRLWDLSGLLFSKCLEISARKDEDPLFRIEEIHPYGYETVLELCGSLLDSLDFLDRKKEYPDFELFFSIHPARSPVYLKNRIRQTREWRKFGRISDQ</sequence>
<dbReference type="RefSeq" id="WP_135814769.1">
    <property type="nucleotide sequence ID" value="NZ_RQEV01000018.1"/>
</dbReference>
<evidence type="ECO:0000313" key="1">
    <source>
        <dbReference type="EMBL" id="TGK14784.1"/>
    </source>
</evidence>
<dbReference type="EMBL" id="RQEV01000018">
    <property type="protein sequence ID" value="TGK14784.1"/>
    <property type="molecule type" value="Genomic_DNA"/>
</dbReference>
<dbReference type="SUPFAM" id="SSF56645">
    <property type="entry name" value="Acyl-CoA dehydrogenase NM domain-like"/>
    <property type="match status" value="1"/>
</dbReference>
<dbReference type="GO" id="GO:0050660">
    <property type="term" value="F:flavin adenine dinucleotide binding"/>
    <property type="evidence" value="ECO:0007669"/>
    <property type="project" value="InterPro"/>
</dbReference>